<dbReference type="GO" id="GO:0005524">
    <property type="term" value="F:ATP binding"/>
    <property type="evidence" value="ECO:0007669"/>
    <property type="project" value="UniProtKB-UniRule"/>
</dbReference>
<protein>
    <recommendedName>
        <fullName evidence="7">DNA 3'-5' helicase</fullName>
        <ecNumber evidence="7">5.6.2.4</ecNumber>
    </recommendedName>
</protein>
<dbReference type="PANTHER" id="PTHR11070">
    <property type="entry name" value="UVRD / RECB / PCRA DNA HELICASE FAMILY MEMBER"/>
    <property type="match status" value="1"/>
</dbReference>
<feature type="domain" description="UvrD-like helicase ATP-binding" evidence="10">
    <location>
        <begin position="1"/>
        <end position="475"/>
    </location>
</feature>
<dbReference type="EC" id="5.6.2.4" evidence="7"/>
<evidence type="ECO:0000259" key="11">
    <source>
        <dbReference type="PROSITE" id="PS51217"/>
    </source>
</evidence>
<evidence type="ECO:0000256" key="8">
    <source>
        <dbReference type="ARBA" id="ARBA00048988"/>
    </source>
</evidence>
<dbReference type="GO" id="GO:0016787">
    <property type="term" value="F:hydrolase activity"/>
    <property type="evidence" value="ECO:0007669"/>
    <property type="project" value="UniProtKB-UniRule"/>
</dbReference>
<keyword evidence="3 9" id="KW-0347">Helicase</keyword>
<feature type="domain" description="UvrD-like helicase C-terminal" evidence="11">
    <location>
        <begin position="510"/>
        <end position="824"/>
    </location>
</feature>
<feature type="binding site" evidence="9">
    <location>
        <begin position="21"/>
        <end position="28"/>
    </location>
    <ligand>
        <name>ATP</name>
        <dbReference type="ChEBI" id="CHEBI:30616"/>
    </ligand>
</feature>
<evidence type="ECO:0000256" key="1">
    <source>
        <dbReference type="ARBA" id="ARBA00022741"/>
    </source>
</evidence>
<comment type="caution">
    <text evidence="12">The sequence shown here is derived from an EMBL/GenBank/DDBJ whole genome shotgun (WGS) entry which is preliminary data.</text>
</comment>
<evidence type="ECO:0000313" key="13">
    <source>
        <dbReference type="Proteomes" id="UP000230821"/>
    </source>
</evidence>
<dbReference type="GO" id="GO:0043138">
    <property type="term" value="F:3'-5' DNA helicase activity"/>
    <property type="evidence" value="ECO:0007669"/>
    <property type="project" value="UniProtKB-EC"/>
</dbReference>
<reference evidence="12 13" key="1">
    <citation type="submission" date="2017-10" db="EMBL/GenBank/DDBJ databases">
        <title>Novel microbial diversity and functional potential in the marine mammal oral microbiome.</title>
        <authorList>
            <person name="Dudek N.K."/>
            <person name="Sun C.L."/>
            <person name="Burstein D."/>
            <person name="Kantor R.S."/>
            <person name="Aliaga Goltsman D.S."/>
            <person name="Bik E.M."/>
            <person name="Thomas B.C."/>
            <person name="Banfield J.F."/>
            <person name="Relman D.A."/>
        </authorList>
    </citation>
    <scope>NUCLEOTIDE SEQUENCE [LARGE SCALE GENOMIC DNA]</scope>
    <source>
        <strain evidence="12">DOLJORAL78_47_16</strain>
    </source>
</reference>
<proteinExistence type="predicted"/>
<dbReference type="Gene3D" id="3.40.50.300">
    <property type="entry name" value="P-loop containing nucleotide triphosphate hydrolases"/>
    <property type="match status" value="4"/>
</dbReference>
<dbReference type="InterPro" id="IPR014017">
    <property type="entry name" value="DNA_helicase_UvrD-like_C"/>
</dbReference>
<keyword evidence="4 9" id="KW-0067">ATP-binding</keyword>
<evidence type="ECO:0000313" key="12">
    <source>
        <dbReference type="EMBL" id="PIE34563.1"/>
    </source>
</evidence>
<evidence type="ECO:0000259" key="10">
    <source>
        <dbReference type="PROSITE" id="PS51198"/>
    </source>
</evidence>
<keyword evidence="2 9" id="KW-0378">Hydrolase</keyword>
<feature type="non-terminal residue" evidence="12">
    <location>
        <position position="1116"/>
    </location>
</feature>
<dbReference type="InterPro" id="IPR000212">
    <property type="entry name" value="DNA_helicase_UvrD/REP"/>
</dbReference>
<dbReference type="GO" id="GO:0033202">
    <property type="term" value="C:DNA helicase complex"/>
    <property type="evidence" value="ECO:0007669"/>
    <property type="project" value="TreeGrafter"/>
</dbReference>
<evidence type="ECO:0000256" key="4">
    <source>
        <dbReference type="ARBA" id="ARBA00022840"/>
    </source>
</evidence>
<evidence type="ECO:0000256" key="5">
    <source>
        <dbReference type="ARBA" id="ARBA00023235"/>
    </source>
</evidence>
<evidence type="ECO:0000256" key="6">
    <source>
        <dbReference type="ARBA" id="ARBA00034617"/>
    </source>
</evidence>
<dbReference type="Pfam" id="PF13361">
    <property type="entry name" value="UvrD_C"/>
    <property type="match status" value="1"/>
</dbReference>
<organism evidence="12 13">
    <name type="scientific">candidate division KSB3 bacterium</name>
    <dbReference type="NCBI Taxonomy" id="2044937"/>
    <lineage>
        <taxon>Bacteria</taxon>
        <taxon>candidate division KSB3</taxon>
    </lineage>
</organism>
<dbReference type="SUPFAM" id="SSF52540">
    <property type="entry name" value="P-loop containing nucleoside triphosphate hydrolases"/>
    <property type="match status" value="1"/>
</dbReference>
<dbReference type="PANTHER" id="PTHR11070:SF48">
    <property type="entry name" value="ATP-DEPENDENT HELICASE_NUCLEASE SUBUNIT A"/>
    <property type="match status" value="1"/>
</dbReference>
<dbReference type="GO" id="GO:0003677">
    <property type="term" value="F:DNA binding"/>
    <property type="evidence" value="ECO:0007669"/>
    <property type="project" value="InterPro"/>
</dbReference>
<dbReference type="GO" id="GO:0005829">
    <property type="term" value="C:cytosol"/>
    <property type="evidence" value="ECO:0007669"/>
    <property type="project" value="TreeGrafter"/>
</dbReference>
<comment type="catalytic activity">
    <reaction evidence="6">
        <text>Couples ATP hydrolysis with the unwinding of duplex DNA by translocating in the 3'-5' direction.</text>
        <dbReference type="EC" id="5.6.2.4"/>
    </reaction>
</comment>
<dbReference type="EMBL" id="PDSK01000083">
    <property type="protein sequence ID" value="PIE34563.1"/>
    <property type="molecule type" value="Genomic_DNA"/>
</dbReference>
<dbReference type="PROSITE" id="PS51198">
    <property type="entry name" value="UVRD_HELICASE_ATP_BIND"/>
    <property type="match status" value="1"/>
</dbReference>
<dbReference type="InterPro" id="IPR014016">
    <property type="entry name" value="UvrD-like_ATP-bd"/>
</dbReference>
<keyword evidence="1 9" id="KW-0547">Nucleotide-binding</keyword>
<dbReference type="InterPro" id="IPR027417">
    <property type="entry name" value="P-loop_NTPase"/>
</dbReference>
<dbReference type="Proteomes" id="UP000230821">
    <property type="component" value="Unassembled WGS sequence"/>
</dbReference>
<dbReference type="Pfam" id="PF00580">
    <property type="entry name" value="UvrD-helicase"/>
    <property type="match status" value="1"/>
</dbReference>
<dbReference type="Gene3D" id="1.10.486.10">
    <property type="entry name" value="PCRA, domain 4"/>
    <property type="match status" value="1"/>
</dbReference>
<keyword evidence="5" id="KW-0413">Isomerase</keyword>
<gene>
    <name evidence="12" type="ORF">CSA56_07360</name>
</gene>
<dbReference type="GO" id="GO:0000725">
    <property type="term" value="P:recombinational repair"/>
    <property type="evidence" value="ECO:0007669"/>
    <property type="project" value="TreeGrafter"/>
</dbReference>
<sequence>MKFTDAQKFACDISRNIAVTAGAGSGKTSVLVERYLWCLQNNGYQVRRIAAITFTEKAAGEMLARIRHGVIQRLSSEIGDPQRWEDVLEQLPLAQISTIHGFCQRLLREFPIEAGIDPNFDVFDEAIKHILLNRLCGDLIQQRAESDDPHIRLLAQYWSQAALRKILIDLLECREKSLPWAEGIAATHFPTYVTRLHHFVADLQRFGIQHLVSDGQWKKQIKKIQTLIPPGDTSKLTSRCLNILEFDAEFRQQSDPAQQFTTLAMLKKELRMITPNKIWKEENRNGHLKKSFDRLKALYSRYVPDYTINDDLERSGFLVQQSLAHLFLEAYRLYRQEKTVRQQLDFDDLQERALHLLQQPDMQRLLAGRHDFIMVDEFQDTNQLQWDIIRKFGEDARGLHQNRFCVVGDEKQSIYMFRGADVAVFGDVRQALKQTNADRGLRDMPLNIPEFGDLPDIHEHQKDGEIVMAENFRSTGPLIAFLNALFSHLFLEDLDETRPYDVTHQQLIAGRKATSEERADELNIPGEDELFPVEFLFNGTPPESPDTNSAAMNEPERIALRILELIEGNAAKPEENKEQKDEIASEEESEKPLRYQDIAILLRTRTRLKEFEVALRRHQIPFIVAGGIGFYEQQEIYDLANLLRFLVDNRQDIALAGVLRSPLFGVSDDQLWYAATGIRTESKESAHSFKLETLWEKLQRHVKSIELIPDELEPRVFLRACTQLKTWTTICHRIPITHLLRRIIEESGLYGILASDVRTTQAIENVEKLLDIARKFENEGFQSLQDFVPYLDQLMEIGEREGEAQIHAEGMNVVQLMTIHASKGLEFPVVFVPELERPFNYGSGESVYFDAIPAPYRYEDMPAVVAGVKGSNPEQNYAPADTLFRGFLRRLNAEKTDAEMKRLLYVACTRAKSHLILSGTISGKIPKQSWLSWLKEIFSLETMLAQGQELITLPTSGDEEEQKPLQIKIRTALVQRHPWQQETGKNTGVPQNRCHFCRQKAGQNVGDPNQLSEILRQNLQPIKGHENTVYSLNPSTLHVLFQCPRRFYFQHVLDMNEKLLWQLLPHLKEDTRQEPSFGSIRGNVIHKLFEKRFFDTIYGTEGEEARLQHILKEFDI</sequence>
<evidence type="ECO:0000256" key="3">
    <source>
        <dbReference type="ARBA" id="ARBA00022806"/>
    </source>
</evidence>
<comment type="catalytic activity">
    <reaction evidence="8">
        <text>ATP + H2O = ADP + phosphate + H(+)</text>
        <dbReference type="Rhea" id="RHEA:13065"/>
        <dbReference type="ChEBI" id="CHEBI:15377"/>
        <dbReference type="ChEBI" id="CHEBI:15378"/>
        <dbReference type="ChEBI" id="CHEBI:30616"/>
        <dbReference type="ChEBI" id="CHEBI:43474"/>
        <dbReference type="ChEBI" id="CHEBI:456216"/>
        <dbReference type="EC" id="5.6.2.4"/>
    </reaction>
</comment>
<evidence type="ECO:0000256" key="9">
    <source>
        <dbReference type="PROSITE-ProRule" id="PRU00560"/>
    </source>
</evidence>
<accession>A0A2G6KFW4</accession>
<dbReference type="AlphaFoldDB" id="A0A2G6KFW4"/>
<evidence type="ECO:0000256" key="7">
    <source>
        <dbReference type="ARBA" id="ARBA00034808"/>
    </source>
</evidence>
<dbReference type="PROSITE" id="PS51217">
    <property type="entry name" value="UVRD_HELICASE_CTER"/>
    <property type="match status" value="1"/>
</dbReference>
<name>A0A2G6KFW4_9BACT</name>
<evidence type="ECO:0000256" key="2">
    <source>
        <dbReference type="ARBA" id="ARBA00022801"/>
    </source>
</evidence>